<dbReference type="Proteomes" id="UP000236893">
    <property type="component" value="Unassembled WGS sequence"/>
</dbReference>
<evidence type="ECO:0000256" key="2">
    <source>
        <dbReference type="SAM" id="Phobius"/>
    </source>
</evidence>
<feature type="domain" description="Protein FecR C-terminal" evidence="4">
    <location>
        <begin position="307"/>
        <end position="374"/>
    </location>
</feature>
<evidence type="ECO:0000313" key="6">
    <source>
        <dbReference type="Proteomes" id="UP000236893"/>
    </source>
</evidence>
<name>A0A2S4ZXC5_9SPHI</name>
<proteinExistence type="predicted"/>
<dbReference type="Gene3D" id="3.55.50.30">
    <property type="match status" value="1"/>
</dbReference>
<feature type="coiled-coil region" evidence="1">
    <location>
        <begin position="35"/>
        <end position="62"/>
    </location>
</feature>
<dbReference type="InterPro" id="IPR032508">
    <property type="entry name" value="FecR_C"/>
</dbReference>
<keyword evidence="2" id="KW-1133">Transmembrane helix</keyword>
<feature type="transmembrane region" description="Helical" evidence="2">
    <location>
        <begin position="68"/>
        <end position="88"/>
    </location>
</feature>
<dbReference type="AlphaFoldDB" id="A0A2S4ZXC5"/>
<dbReference type="Gene3D" id="2.60.120.1440">
    <property type="match status" value="1"/>
</dbReference>
<dbReference type="PIRSF" id="PIRSF018266">
    <property type="entry name" value="FecR"/>
    <property type="match status" value="1"/>
</dbReference>
<evidence type="ECO:0000313" key="5">
    <source>
        <dbReference type="EMBL" id="POY34699.1"/>
    </source>
</evidence>
<gene>
    <name evidence="5" type="ORF">C3K47_18865</name>
</gene>
<dbReference type="EMBL" id="PQVF01000020">
    <property type="protein sequence ID" value="POY34699.1"/>
    <property type="molecule type" value="Genomic_DNA"/>
</dbReference>
<keyword evidence="2" id="KW-0472">Membrane</keyword>
<protein>
    <submittedName>
        <fullName evidence="5">Anti-sigma factor</fullName>
    </submittedName>
</protein>
<dbReference type="InterPro" id="IPR006860">
    <property type="entry name" value="FecR"/>
</dbReference>
<dbReference type="RefSeq" id="WP_103790723.1">
    <property type="nucleotide sequence ID" value="NZ_PQVF01000020.1"/>
</dbReference>
<organism evidence="5 6">
    <name type="scientific">Solitalea longa</name>
    <dbReference type="NCBI Taxonomy" id="2079460"/>
    <lineage>
        <taxon>Bacteria</taxon>
        <taxon>Pseudomonadati</taxon>
        <taxon>Bacteroidota</taxon>
        <taxon>Sphingobacteriia</taxon>
        <taxon>Sphingobacteriales</taxon>
        <taxon>Sphingobacteriaceae</taxon>
        <taxon>Solitalea</taxon>
    </lineage>
</organism>
<keyword evidence="2" id="KW-0812">Transmembrane</keyword>
<dbReference type="PANTHER" id="PTHR30273:SF2">
    <property type="entry name" value="PROTEIN FECR"/>
    <property type="match status" value="1"/>
</dbReference>
<dbReference type="PANTHER" id="PTHR30273">
    <property type="entry name" value="PERIPLASMIC SIGNAL SENSOR AND SIGMA FACTOR ACTIVATOR FECR-RELATED"/>
    <property type="match status" value="1"/>
</dbReference>
<dbReference type="Pfam" id="PF16344">
    <property type="entry name" value="FecR_C"/>
    <property type="match status" value="1"/>
</dbReference>
<feature type="domain" description="FecR protein" evidence="3">
    <location>
        <begin position="165"/>
        <end position="261"/>
    </location>
</feature>
<keyword evidence="6" id="KW-1185">Reference proteome</keyword>
<keyword evidence="1" id="KW-0175">Coiled coil</keyword>
<evidence type="ECO:0000259" key="4">
    <source>
        <dbReference type="Pfam" id="PF16344"/>
    </source>
</evidence>
<dbReference type="OrthoDB" id="1099963at2"/>
<dbReference type="InterPro" id="IPR012373">
    <property type="entry name" value="Ferrdict_sens_TM"/>
</dbReference>
<reference evidence="5 6" key="1">
    <citation type="submission" date="2018-01" db="EMBL/GenBank/DDBJ databases">
        <authorList>
            <person name="Gaut B.S."/>
            <person name="Morton B.R."/>
            <person name="Clegg M.T."/>
            <person name="Duvall M.R."/>
        </authorList>
    </citation>
    <scope>NUCLEOTIDE SEQUENCE [LARGE SCALE GENOMIC DNA]</scope>
    <source>
        <strain evidence="5 6">HR-AV</strain>
    </source>
</reference>
<accession>A0A2S4ZXC5</accession>
<evidence type="ECO:0000256" key="1">
    <source>
        <dbReference type="SAM" id="Coils"/>
    </source>
</evidence>
<evidence type="ECO:0000259" key="3">
    <source>
        <dbReference type="Pfam" id="PF04773"/>
    </source>
</evidence>
<comment type="caution">
    <text evidence="5">The sequence shown here is derived from an EMBL/GenBank/DDBJ whole genome shotgun (WGS) entry which is preliminary data.</text>
</comment>
<dbReference type="GO" id="GO:0016989">
    <property type="term" value="F:sigma factor antagonist activity"/>
    <property type="evidence" value="ECO:0007669"/>
    <property type="project" value="TreeGrafter"/>
</dbReference>
<sequence length="377" mass="41541">MDQQYAKELLEKYKSGQCTAEEKEQVENWITFGEFPDAEISLEELEDQLDAMSNALPLYKERRLWPKIAVAAAAAIVIFSVGLIYYSGQSNKSKQTTIAFNDIAPGKQGATLTLANGSQIRLSTASNGEIAQQSNVKITKSAKGEIIYQLGSSKNDQSATNSLNTLTTANGEVYTLILPDNSKVWMNAASSISYTPMLMDKGVRRVRLEGEAYFEVVKDKAHPFIVESAGQKVEVLGTHFNVNAYSDESSVITTLLEGSVRVTSEKNGISAKNVMLKPNQQSVTAANIIHVSEVNTREAVAWKNGLFYFNNTAIQNVMRQVERWYDVKVVYEQPALKDEILSGSVSRYGNLSKLLAAIEQTGAVKFKIEGKVIKVTQ</sequence>
<dbReference type="Pfam" id="PF04773">
    <property type="entry name" value="FecR"/>
    <property type="match status" value="1"/>
</dbReference>